<proteinExistence type="predicted"/>
<reference evidence="2 3" key="1">
    <citation type="submission" date="2018-09" db="EMBL/GenBank/DDBJ databases">
        <title>Phylogeny of the Shewanellaceae, and recommendation for two new genera, Pseudoshewanella and Parashewanella.</title>
        <authorList>
            <person name="Wang G."/>
        </authorList>
    </citation>
    <scope>NUCLEOTIDE SEQUENCE [LARGE SCALE GENOMIC DNA]</scope>
    <source>
        <strain evidence="2 3">C51</strain>
    </source>
</reference>
<feature type="chain" id="PRO_5017941530" evidence="1">
    <location>
        <begin position="25"/>
        <end position="152"/>
    </location>
</feature>
<comment type="caution">
    <text evidence="2">The sequence shown here is derived from an EMBL/GenBank/DDBJ whole genome shotgun (WGS) entry which is preliminary data.</text>
</comment>
<keyword evidence="1" id="KW-0732">Signal</keyword>
<dbReference type="AlphaFoldDB" id="A0A3L8PVK6"/>
<name>A0A3L8PVK6_9GAMM</name>
<keyword evidence="3" id="KW-1185">Reference proteome</keyword>
<feature type="signal peptide" evidence="1">
    <location>
        <begin position="1"/>
        <end position="24"/>
    </location>
</feature>
<evidence type="ECO:0000256" key="1">
    <source>
        <dbReference type="SAM" id="SignalP"/>
    </source>
</evidence>
<organism evidence="2 3">
    <name type="scientific">Parashewanella curva</name>
    <dbReference type="NCBI Taxonomy" id="2338552"/>
    <lineage>
        <taxon>Bacteria</taxon>
        <taxon>Pseudomonadati</taxon>
        <taxon>Pseudomonadota</taxon>
        <taxon>Gammaproteobacteria</taxon>
        <taxon>Alteromonadales</taxon>
        <taxon>Shewanellaceae</taxon>
        <taxon>Parashewanella</taxon>
    </lineage>
</organism>
<evidence type="ECO:0000313" key="2">
    <source>
        <dbReference type="EMBL" id="RLV59457.1"/>
    </source>
</evidence>
<dbReference type="RefSeq" id="WP_121839287.1">
    <property type="nucleotide sequence ID" value="NZ_ML014783.1"/>
</dbReference>
<accession>A0A3L8PVK6</accession>
<evidence type="ECO:0000313" key="3">
    <source>
        <dbReference type="Proteomes" id="UP000281474"/>
    </source>
</evidence>
<gene>
    <name evidence="2" type="ORF">D5018_12220</name>
</gene>
<dbReference type="EMBL" id="QZEI01000034">
    <property type="protein sequence ID" value="RLV59457.1"/>
    <property type="molecule type" value="Genomic_DNA"/>
</dbReference>
<dbReference type="OrthoDB" id="9840357at2"/>
<sequence>MKLNLKGYLILSLITLLATPNLMANPNVDQKGLKIYPNKISNNFSSAEAANTGAEWCQQHKLTSNCFPLNNQLNNSIHVSIPEFNNEVDFPANVTLRFADVANPPKIKSCKVTITDNKSHKLLYQGDFDDMVGLICSNKEDGSSCKVWKKFK</sequence>
<dbReference type="Proteomes" id="UP000281474">
    <property type="component" value="Unassembled WGS sequence"/>
</dbReference>
<protein>
    <submittedName>
        <fullName evidence="2">Uncharacterized protein</fullName>
    </submittedName>
</protein>